<dbReference type="GO" id="GO:0005525">
    <property type="term" value="F:GTP binding"/>
    <property type="evidence" value="ECO:0007669"/>
    <property type="project" value="InterPro"/>
</dbReference>
<dbReference type="SUPFAM" id="SSF52540">
    <property type="entry name" value="P-loop containing nucleoside triphosphate hydrolases"/>
    <property type="match status" value="1"/>
</dbReference>
<organism evidence="3">
    <name type="scientific">Laccaria bicolor (strain S238N-H82 / ATCC MYA-4686)</name>
    <name type="common">Bicoloured deceiver</name>
    <name type="synonym">Laccaria laccata var. bicolor</name>
    <dbReference type="NCBI Taxonomy" id="486041"/>
    <lineage>
        <taxon>Eukaryota</taxon>
        <taxon>Fungi</taxon>
        <taxon>Dikarya</taxon>
        <taxon>Basidiomycota</taxon>
        <taxon>Agaricomycotina</taxon>
        <taxon>Agaricomycetes</taxon>
        <taxon>Agaricomycetidae</taxon>
        <taxon>Agaricales</taxon>
        <taxon>Agaricineae</taxon>
        <taxon>Hydnangiaceae</taxon>
        <taxon>Laccaria</taxon>
    </lineage>
</organism>
<reference evidence="2 3" key="1">
    <citation type="journal article" date="2008" name="Nature">
        <title>The genome of Laccaria bicolor provides insights into mycorrhizal symbiosis.</title>
        <authorList>
            <person name="Martin F."/>
            <person name="Aerts A."/>
            <person name="Ahren D."/>
            <person name="Brun A."/>
            <person name="Danchin E.G.J."/>
            <person name="Duchaussoy F."/>
            <person name="Gibon J."/>
            <person name="Kohler A."/>
            <person name="Lindquist E."/>
            <person name="Pereda V."/>
            <person name="Salamov A."/>
            <person name="Shapiro H.J."/>
            <person name="Wuyts J."/>
            <person name="Blaudez D."/>
            <person name="Buee M."/>
            <person name="Brokstein P."/>
            <person name="Canbaeck B."/>
            <person name="Cohen D."/>
            <person name="Courty P.E."/>
            <person name="Coutinho P.M."/>
            <person name="Delaruelle C."/>
            <person name="Detter J.C."/>
            <person name="Deveau A."/>
            <person name="DiFazio S."/>
            <person name="Duplessis S."/>
            <person name="Fraissinet-Tachet L."/>
            <person name="Lucic E."/>
            <person name="Frey-Klett P."/>
            <person name="Fourrey C."/>
            <person name="Feussner I."/>
            <person name="Gay G."/>
            <person name="Grimwood J."/>
            <person name="Hoegger P.J."/>
            <person name="Jain P."/>
            <person name="Kilaru S."/>
            <person name="Labbe J."/>
            <person name="Lin Y.C."/>
            <person name="Legue V."/>
            <person name="Le Tacon F."/>
            <person name="Marmeisse R."/>
            <person name="Melayah D."/>
            <person name="Montanini B."/>
            <person name="Muratet M."/>
            <person name="Nehls U."/>
            <person name="Niculita-Hirzel H."/>
            <person name="Oudot-Le Secq M.P."/>
            <person name="Peter M."/>
            <person name="Quesneville H."/>
            <person name="Rajashekar B."/>
            <person name="Reich M."/>
            <person name="Rouhier N."/>
            <person name="Schmutz J."/>
            <person name="Yin T."/>
            <person name="Chalot M."/>
            <person name="Henrissat B."/>
            <person name="Kuees U."/>
            <person name="Lucas S."/>
            <person name="Van de Peer Y."/>
            <person name="Podila G.K."/>
            <person name="Polle A."/>
            <person name="Pukkila P.J."/>
            <person name="Richardson P.M."/>
            <person name="Rouze P."/>
            <person name="Sanders I.R."/>
            <person name="Stajich J.E."/>
            <person name="Tunlid A."/>
            <person name="Tuskan G."/>
            <person name="Grigoriev I.V."/>
        </authorList>
    </citation>
    <scope>NUCLEOTIDE SEQUENCE [LARGE SCALE GENOMIC DNA]</scope>
    <source>
        <strain evidence="3">S238N-H82 / ATCC MYA-4686</strain>
    </source>
</reference>
<dbReference type="InParanoid" id="B0DHU1"/>
<dbReference type="Pfam" id="PF01926">
    <property type="entry name" value="MMR_HSR1"/>
    <property type="match status" value="1"/>
</dbReference>
<dbReference type="STRING" id="486041.B0DHU1"/>
<dbReference type="CDD" id="cd00882">
    <property type="entry name" value="Ras_like_GTPase"/>
    <property type="match status" value="1"/>
</dbReference>
<dbReference type="RefSeq" id="XP_001883465.1">
    <property type="nucleotide sequence ID" value="XM_001883430.1"/>
</dbReference>
<dbReference type="EMBL" id="DS547111">
    <property type="protein sequence ID" value="EDR05789.1"/>
    <property type="molecule type" value="Genomic_DNA"/>
</dbReference>
<dbReference type="Proteomes" id="UP000001194">
    <property type="component" value="Unassembled WGS sequence"/>
</dbReference>
<dbReference type="GeneID" id="6079081"/>
<dbReference type="AlphaFoldDB" id="B0DHU1"/>
<proteinExistence type="predicted"/>
<name>B0DHU1_LACBS</name>
<dbReference type="OrthoDB" id="8954335at2759"/>
<dbReference type="InterPro" id="IPR027417">
    <property type="entry name" value="P-loop_NTPase"/>
</dbReference>
<dbReference type="Gene3D" id="3.40.50.300">
    <property type="entry name" value="P-loop containing nucleotide triphosphate hydrolases"/>
    <property type="match status" value="1"/>
</dbReference>
<keyword evidence="3" id="KW-1185">Reference proteome</keyword>
<dbReference type="KEGG" id="lbc:LACBIDRAFT_294762"/>
<dbReference type="InterPro" id="IPR006073">
    <property type="entry name" value="GTP-bd"/>
</dbReference>
<evidence type="ECO:0000259" key="1">
    <source>
        <dbReference type="Pfam" id="PF01926"/>
    </source>
</evidence>
<accession>B0DHU1</accession>
<dbReference type="HOGENOM" id="CLU_018003_0_0_1"/>
<evidence type="ECO:0000313" key="2">
    <source>
        <dbReference type="EMBL" id="EDR05789.1"/>
    </source>
</evidence>
<sequence>MGMKDLWKTNVRKPGDSLFTNARKGDIIVPVMGPTGVGKSSFINSYLGEKSKEKATVGHDLKSCTAELQPFFKDLPPDESGKPRRLVLVDTPGFDDTNEADSEILRRIAVWLASTYGTGTKCGGLIYLHDMTDARMRGTTLQNLHVFRKLCGKENLESVVFGTTKSGKLTPEVFARREKQLSDGYWKEFKKQGAIVFKLLDSHESARELVQKVLDRLKEEQHVLRIQEEIVDVARILPATKAGRKLKYTLEEIMEHQRRALAGKPLTPEQIEEHERKIATVASQAEELKLSLGQRLRIFFHLA</sequence>
<protein>
    <submittedName>
        <fullName evidence="2">Predicted protein</fullName>
    </submittedName>
</protein>
<evidence type="ECO:0000313" key="3">
    <source>
        <dbReference type="Proteomes" id="UP000001194"/>
    </source>
</evidence>
<feature type="domain" description="G" evidence="1">
    <location>
        <begin position="31"/>
        <end position="100"/>
    </location>
</feature>
<gene>
    <name evidence="2" type="ORF">LACBIDRAFT_294762</name>
</gene>